<feature type="domain" description="HTH gntR-type" evidence="4">
    <location>
        <begin position="5"/>
        <end position="73"/>
    </location>
</feature>
<dbReference type="SMART" id="SM00866">
    <property type="entry name" value="UTRA"/>
    <property type="match status" value="1"/>
</dbReference>
<protein>
    <submittedName>
        <fullName evidence="5">Putative fructoselysine utilization operon transcriptional repressor</fullName>
    </submittedName>
</protein>
<dbReference type="GO" id="GO:0045892">
    <property type="term" value="P:negative regulation of DNA-templated transcription"/>
    <property type="evidence" value="ECO:0007669"/>
    <property type="project" value="TreeGrafter"/>
</dbReference>
<dbReference type="SUPFAM" id="SSF46785">
    <property type="entry name" value="Winged helix' DNA-binding domain"/>
    <property type="match status" value="1"/>
</dbReference>
<dbReference type="InterPro" id="IPR011663">
    <property type="entry name" value="UTRA"/>
</dbReference>
<dbReference type="PANTHER" id="PTHR44846:SF1">
    <property type="entry name" value="MANNOSYL-D-GLYCERATE TRANSPORT_METABOLISM SYSTEM REPRESSOR MNGR-RELATED"/>
    <property type="match status" value="1"/>
</dbReference>
<organism evidence="5">
    <name type="scientific">bioreactor metagenome</name>
    <dbReference type="NCBI Taxonomy" id="1076179"/>
    <lineage>
        <taxon>unclassified sequences</taxon>
        <taxon>metagenomes</taxon>
        <taxon>ecological metagenomes</taxon>
    </lineage>
</organism>
<dbReference type="InterPro" id="IPR028978">
    <property type="entry name" value="Chorismate_lyase_/UTRA_dom_sf"/>
</dbReference>
<evidence type="ECO:0000259" key="4">
    <source>
        <dbReference type="PROSITE" id="PS50949"/>
    </source>
</evidence>
<dbReference type="Gene3D" id="3.40.1410.10">
    <property type="entry name" value="Chorismate lyase-like"/>
    <property type="match status" value="1"/>
</dbReference>
<dbReference type="GO" id="GO:0003677">
    <property type="term" value="F:DNA binding"/>
    <property type="evidence" value="ECO:0007669"/>
    <property type="project" value="UniProtKB-KW"/>
</dbReference>
<dbReference type="EMBL" id="VSSQ01001913">
    <property type="protein sequence ID" value="MPM12029.1"/>
    <property type="molecule type" value="Genomic_DNA"/>
</dbReference>
<dbReference type="PROSITE" id="PS50949">
    <property type="entry name" value="HTH_GNTR"/>
    <property type="match status" value="1"/>
</dbReference>
<keyword evidence="3" id="KW-0804">Transcription</keyword>
<dbReference type="Pfam" id="PF07702">
    <property type="entry name" value="UTRA"/>
    <property type="match status" value="1"/>
</dbReference>
<keyword evidence="2" id="KW-0238">DNA-binding</keyword>
<dbReference type="SMART" id="SM00345">
    <property type="entry name" value="HTH_GNTR"/>
    <property type="match status" value="1"/>
</dbReference>
<evidence type="ECO:0000256" key="3">
    <source>
        <dbReference type="ARBA" id="ARBA00023163"/>
    </source>
</evidence>
<dbReference type="InterPro" id="IPR036388">
    <property type="entry name" value="WH-like_DNA-bd_sf"/>
</dbReference>
<reference evidence="5" key="1">
    <citation type="submission" date="2019-08" db="EMBL/GenBank/DDBJ databases">
        <authorList>
            <person name="Kucharzyk K."/>
            <person name="Murdoch R.W."/>
            <person name="Higgins S."/>
            <person name="Loffler F."/>
        </authorList>
    </citation>
    <scope>NUCLEOTIDE SEQUENCE</scope>
</reference>
<accession>A0A644X7H5</accession>
<dbReference type="PANTHER" id="PTHR44846">
    <property type="entry name" value="MANNOSYL-D-GLYCERATE TRANSPORT/METABOLISM SYSTEM REPRESSOR MNGR-RELATED"/>
    <property type="match status" value="1"/>
</dbReference>
<sequence length="242" mass="28139">MNRGEPAYLRIRKDMLQKISSGIYKHGDFIPSEQKLCDSYGVSRTTIRMTINSLIEDGYMTIVRGRGTKITSTKLRCSLSNVMSFTDALNQQGMKTSLREVRIQKVFPPADVAKKLGIQADEPVFEIYRVRDADDEPISIHYSYIPCKYLPDYDQELFVEFQSLYRLLEERYNIQIQVSEDNISALKASKEEAKVLKLNVNDPVLFIERCAYDVNDRIIEYNKTSIRGDRYSQMITMRKRMN</sequence>
<evidence type="ECO:0000313" key="5">
    <source>
        <dbReference type="EMBL" id="MPM12029.1"/>
    </source>
</evidence>
<gene>
    <name evidence="5" type="primary">frlR_1</name>
    <name evidence="5" type="ORF">SDC9_58380</name>
</gene>
<dbReference type="CDD" id="cd07377">
    <property type="entry name" value="WHTH_GntR"/>
    <property type="match status" value="1"/>
</dbReference>
<dbReference type="SUPFAM" id="SSF64288">
    <property type="entry name" value="Chorismate lyase-like"/>
    <property type="match status" value="1"/>
</dbReference>
<dbReference type="InterPro" id="IPR050679">
    <property type="entry name" value="Bact_HTH_transcr_reg"/>
</dbReference>
<evidence type="ECO:0000256" key="1">
    <source>
        <dbReference type="ARBA" id="ARBA00023015"/>
    </source>
</evidence>
<proteinExistence type="predicted"/>
<comment type="caution">
    <text evidence="5">The sequence shown here is derived from an EMBL/GenBank/DDBJ whole genome shotgun (WGS) entry which is preliminary data.</text>
</comment>
<name>A0A644X7H5_9ZZZZ</name>
<dbReference type="GO" id="GO:0003700">
    <property type="term" value="F:DNA-binding transcription factor activity"/>
    <property type="evidence" value="ECO:0007669"/>
    <property type="project" value="InterPro"/>
</dbReference>
<dbReference type="Gene3D" id="1.10.10.10">
    <property type="entry name" value="Winged helix-like DNA-binding domain superfamily/Winged helix DNA-binding domain"/>
    <property type="match status" value="1"/>
</dbReference>
<dbReference type="AlphaFoldDB" id="A0A644X7H5"/>
<dbReference type="InterPro" id="IPR036390">
    <property type="entry name" value="WH_DNA-bd_sf"/>
</dbReference>
<dbReference type="InterPro" id="IPR000524">
    <property type="entry name" value="Tscrpt_reg_HTH_GntR"/>
</dbReference>
<dbReference type="Pfam" id="PF00392">
    <property type="entry name" value="GntR"/>
    <property type="match status" value="1"/>
</dbReference>
<keyword evidence="1" id="KW-0805">Transcription regulation</keyword>
<dbReference type="PRINTS" id="PR00035">
    <property type="entry name" value="HTHGNTR"/>
</dbReference>
<evidence type="ECO:0000256" key="2">
    <source>
        <dbReference type="ARBA" id="ARBA00023125"/>
    </source>
</evidence>